<reference evidence="3" key="1">
    <citation type="submission" date="2021-09" db="EMBL/GenBank/DDBJ databases">
        <authorList>
            <consortium name="AG Swart"/>
            <person name="Singh M."/>
            <person name="Singh A."/>
            <person name="Seah K."/>
            <person name="Emmerich C."/>
        </authorList>
    </citation>
    <scope>NUCLEOTIDE SEQUENCE</scope>
    <source>
        <strain evidence="3">ATCC30299</strain>
    </source>
</reference>
<name>A0AAU9IDL4_9CILI</name>
<evidence type="ECO:0000256" key="1">
    <source>
        <dbReference type="SAM" id="Coils"/>
    </source>
</evidence>
<keyword evidence="1" id="KW-0175">Coiled coil</keyword>
<proteinExistence type="predicted"/>
<organism evidence="3 4">
    <name type="scientific">Blepharisma stoltei</name>
    <dbReference type="NCBI Taxonomy" id="1481888"/>
    <lineage>
        <taxon>Eukaryota</taxon>
        <taxon>Sar</taxon>
        <taxon>Alveolata</taxon>
        <taxon>Ciliophora</taxon>
        <taxon>Postciliodesmatophora</taxon>
        <taxon>Heterotrichea</taxon>
        <taxon>Heterotrichida</taxon>
        <taxon>Blepharismidae</taxon>
        <taxon>Blepharisma</taxon>
    </lineage>
</organism>
<dbReference type="EMBL" id="CAJZBQ010000006">
    <property type="protein sequence ID" value="CAG9312526.1"/>
    <property type="molecule type" value="Genomic_DNA"/>
</dbReference>
<dbReference type="AlphaFoldDB" id="A0AAU9IDL4"/>
<keyword evidence="4" id="KW-1185">Reference proteome</keyword>
<evidence type="ECO:0000313" key="3">
    <source>
        <dbReference type="EMBL" id="CAG9312526.1"/>
    </source>
</evidence>
<accession>A0AAU9IDL4</accession>
<gene>
    <name evidence="3" type="ORF">BSTOLATCC_MIC6626</name>
</gene>
<dbReference type="Proteomes" id="UP001162131">
    <property type="component" value="Unassembled WGS sequence"/>
</dbReference>
<evidence type="ECO:0000256" key="2">
    <source>
        <dbReference type="SAM" id="MobiDB-lite"/>
    </source>
</evidence>
<evidence type="ECO:0000313" key="4">
    <source>
        <dbReference type="Proteomes" id="UP001162131"/>
    </source>
</evidence>
<feature type="region of interest" description="Disordered" evidence="2">
    <location>
        <begin position="34"/>
        <end position="55"/>
    </location>
</feature>
<feature type="coiled-coil region" evidence="1">
    <location>
        <begin position="160"/>
        <end position="187"/>
    </location>
</feature>
<sequence length="231" mass="26905">MVKINTDIQTQNEPHDIEYFPETEEELIIRTAPTYNHQESPSSLNSKQKNKKGQLSQLNESSAVFEKTAVGCIINFLRKQSPSPIENIIKHVKSNEDSLIASHKGKHKKNAFQIVDYALTWYPKNFLLNDSFHYYLNEEEAQKYERKFILKAVTLSKKNKSIYKEKIKQKRERVEKMKRIKEKIEAELSSGASEISIMTKTYLMLMSGNEKAAEELRIVIRNAYLTFKNII</sequence>
<protein>
    <submittedName>
        <fullName evidence="3">Uncharacterized protein</fullName>
    </submittedName>
</protein>
<comment type="caution">
    <text evidence="3">The sequence shown here is derived from an EMBL/GenBank/DDBJ whole genome shotgun (WGS) entry which is preliminary data.</text>
</comment>